<gene>
    <name evidence="2" type="ORF">SAMN04489764_4668</name>
</gene>
<evidence type="ECO:0000313" key="3">
    <source>
        <dbReference type="Proteomes" id="UP000217103"/>
    </source>
</evidence>
<organism evidence="2 3">
    <name type="scientific">Thermostaphylospora chromogena</name>
    <dbReference type="NCBI Taxonomy" id="35622"/>
    <lineage>
        <taxon>Bacteria</taxon>
        <taxon>Bacillati</taxon>
        <taxon>Actinomycetota</taxon>
        <taxon>Actinomycetes</taxon>
        <taxon>Streptosporangiales</taxon>
        <taxon>Thermomonosporaceae</taxon>
        <taxon>Thermostaphylospora</taxon>
    </lineage>
</organism>
<sequence length="139" mass="14588">MRILARLHQMPGRIATGALILHSGLSKAGADKETAEGVHGMAATAYPGLRDRDPQEFVRLLSRAEIALGTALLLPVVPSLVAGAALTGFAASLLGLYLKIPGMREEGGIRPTQQGLALAKDVWMLGIGVGLVVEELTQR</sequence>
<keyword evidence="1" id="KW-0472">Membrane</keyword>
<keyword evidence="1" id="KW-1133">Transmembrane helix</keyword>
<dbReference type="OrthoDB" id="3267263at2"/>
<dbReference type="STRING" id="35622.SAMN04489764_4668"/>
<dbReference type="RefSeq" id="WP_093261997.1">
    <property type="nucleotide sequence ID" value="NZ_FNKK01000002.1"/>
</dbReference>
<dbReference type="Proteomes" id="UP000217103">
    <property type="component" value="Unassembled WGS sequence"/>
</dbReference>
<proteinExistence type="predicted"/>
<dbReference type="EMBL" id="FNKK01000002">
    <property type="protein sequence ID" value="SDR27296.1"/>
    <property type="molecule type" value="Genomic_DNA"/>
</dbReference>
<keyword evidence="1" id="KW-0812">Transmembrane</keyword>
<evidence type="ECO:0000256" key="1">
    <source>
        <dbReference type="SAM" id="Phobius"/>
    </source>
</evidence>
<protein>
    <recommendedName>
        <fullName evidence="4">DoxX protein</fullName>
    </recommendedName>
</protein>
<evidence type="ECO:0008006" key="4">
    <source>
        <dbReference type="Google" id="ProtNLM"/>
    </source>
</evidence>
<dbReference type="AlphaFoldDB" id="A0A1H1HQH5"/>
<name>A0A1H1HQH5_9ACTN</name>
<keyword evidence="3" id="KW-1185">Reference proteome</keyword>
<evidence type="ECO:0000313" key="2">
    <source>
        <dbReference type="EMBL" id="SDR27296.1"/>
    </source>
</evidence>
<feature type="transmembrane region" description="Helical" evidence="1">
    <location>
        <begin position="66"/>
        <end position="98"/>
    </location>
</feature>
<accession>A0A1H1HQH5</accession>
<reference evidence="2 3" key="1">
    <citation type="submission" date="2016-10" db="EMBL/GenBank/DDBJ databases">
        <authorList>
            <person name="de Groot N.N."/>
        </authorList>
    </citation>
    <scope>NUCLEOTIDE SEQUENCE [LARGE SCALE GENOMIC DNA]</scope>
    <source>
        <strain evidence="2 3">DSM 43794</strain>
    </source>
</reference>